<sequence>MHGPGGARVNVSGAVELRHGSLVRRHDAVLLDLDGVVRVGPRPVPHAVPVLGRLREAGCRTAYVTNNAGRPPAELAGELRRLGLEVADGDVVTSAQAAARLVAERCAPGAPVLVVGSPALRTAVAGQGLRPVASERDAPAAVVQGFAPTVSWRELAEAGYAVARGVPWIVTNTDLTAPTQRGVAPGNGALVAVVRAATGADPAVAGKPSAALFREAAERTGARRPLMVGDSLDTDVEGARRAGYDSLLVLTGRTQPADLLAAPPHRRPTHVGRDLRALCAPPQAAERQPDGAWRCRDWQARVTGGQVLLAGHGELSAGLWAACAAAWSAPVPPDPTRALAVLGRLPES</sequence>
<organism evidence="1 2">
    <name type="scientific">Streptomyces bangladeshensis</name>
    <dbReference type="NCBI Taxonomy" id="295352"/>
    <lineage>
        <taxon>Bacteria</taxon>
        <taxon>Bacillati</taxon>
        <taxon>Actinomycetota</taxon>
        <taxon>Actinomycetes</taxon>
        <taxon>Kitasatosporales</taxon>
        <taxon>Streptomycetaceae</taxon>
        <taxon>Streptomyces</taxon>
    </lineage>
</organism>
<dbReference type="Pfam" id="PF13344">
    <property type="entry name" value="Hydrolase_6"/>
    <property type="match status" value="1"/>
</dbReference>
<dbReference type="EMBL" id="BAAAOQ010000007">
    <property type="protein sequence ID" value="GAA2195345.1"/>
    <property type="molecule type" value="Genomic_DNA"/>
</dbReference>
<evidence type="ECO:0000313" key="1">
    <source>
        <dbReference type="EMBL" id="GAA2195345.1"/>
    </source>
</evidence>
<dbReference type="Proteomes" id="UP001501391">
    <property type="component" value="Unassembled WGS sequence"/>
</dbReference>
<protein>
    <submittedName>
        <fullName evidence="1">HAD hydrolase-like protein</fullName>
    </submittedName>
</protein>
<reference evidence="1 2" key="1">
    <citation type="journal article" date="2019" name="Int. J. Syst. Evol. Microbiol.">
        <title>The Global Catalogue of Microorganisms (GCM) 10K type strain sequencing project: providing services to taxonomists for standard genome sequencing and annotation.</title>
        <authorList>
            <consortium name="The Broad Institute Genomics Platform"/>
            <consortium name="The Broad Institute Genome Sequencing Center for Infectious Disease"/>
            <person name="Wu L."/>
            <person name="Ma J."/>
        </authorList>
    </citation>
    <scope>NUCLEOTIDE SEQUENCE [LARGE SCALE GENOMIC DNA]</scope>
    <source>
        <strain evidence="1 2">JCM 14924</strain>
    </source>
</reference>
<dbReference type="InterPro" id="IPR036412">
    <property type="entry name" value="HAD-like_sf"/>
</dbReference>
<dbReference type="PANTHER" id="PTHR19288">
    <property type="entry name" value="4-NITROPHENYLPHOSPHATASE-RELATED"/>
    <property type="match status" value="1"/>
</dbReference>
<dbReference type="NCBIfam" id="TIGR01549">
    <property type="entry name" value="HAD-SF-IA-v1"/>
    <property type="match status" value="1"/>
</dbReference>
<dbReference type="Pfam" id="PF13242">
    <property type="entry name" value="Hydrolase_like"/>
    <property type="match status" value="1"/>
</dbReference>
<dbReference type="PANTHER" id="PTHR19288:SF95">
    <property type="entry name" value="D-GLYCEROL 3-PHOSPHATE PHOSPHATASE"/>
    <property type="match status" value="1"/>
</dbReference>
<accession>A0ABN3BFG8</accession>
<dbReference type="Gene3D" id="3.40.50.1000">
    <property type="entry name" value="HAD superfamily/HAD-like"/>
    <property type="match status" value="2"/>
</dbReference>
<dbReference type="InterPro" id="IPR006357">
    <property type="entry name" value="HAD-SF_hydro_IIA"/>
</dbReference>
<dbReference type="SUPFAM" id="SSF56784">
    <property type="entry name" value="HAD-like"/>
    <property type="match status" value="1"/>
</dbReference>
<dbReference type="NCBIfam" id="TIGR01460">
    <property type="entry name" value="HAD-SF-IIA"/>
    <property type="match status" value="1"/>
</dbReference>
<dbReference type="InterPro" id="IPR006439">
    <property type="entry name" value="HAD-SF_hydro_IA"/>
</dbReference>
<comment type="caution">
    <text evidence="1">The sequence shown here is derived from an EMBL/GenBank/DDBJ whole genome shotgun (WGS) entry which is preliminary data.</text>
</comment>
<dbReference type="InterPro" id="IPR023214">
    <property type="entry name" value="HAD_sf"/>
</dbReference>
<proteinExistence type="predicted"/>
<gene>
    <name evidence="1" type="ORF">GCM10009787_25100</name>
</gene>
<evidence type="ECO:0000313" key="2">
    <source>
        <dbReference type="Proteomes" id="UP001501391"/>
    </source>
</evidence>
<name>A0ABN3BFG8_9ACTN</name>
<keyword evidence="2" id="KW-1185">Reference proteome</keyword>